<name>A0A5C5XND8_9PLAN</name>
<feature type="transmembrane region" description="Helical" evidence="1">
    <location>
        <begin position="20"/>
        <end position="41"/>
    </location>
</feature>
<dbReference type="PROSITE" id="PS51257">
    <property type="entry name" value="PROKAR_LIPOPROTEIN"/>
    <property type="match status" value="1"/>
</dbReference>
<organism evidence="2 3">
    <name type="scientific">Rubinisphaera italica</name>
    <dbReference type="NCBI Taxonomy" id="2527969"/>
    <lineage>
        <taxon>Bacteria</taxon>
        <taxon>Pseudomonadati</taxon>
        <taxon>Planctomycetota</taxon>
        <taxon>Planctomycetia</taxon>
        <taxon>Planctomycetales</taxon>
        <taxon>Planctomycetaceae</taxon>
        <taxon>Rubinisphaera</taxon>
    </lineage>
</organism>
<comment type="caution">
    <text evidence="2">The sequence shown here is derived from an EMBL/GenBank/DDBJ whole genome shotgun (WGS) entry which is preliminary data.</text>
</comment>
<sequence>MSRASSNRGPKPAPQLDVYVALMMMSTGCLIAGIVFLVLALGQYT</sequence>
<dbReference type="AlphaFoldDB" id="A0A5C5XND8"/>
<dbReference type="EMBL" id="SJPG01000001">
    <property type="protein sequence ID" value="TWT63595.1"/>
    <property type="molecule type" value="Genomic_DNA"/>
</dbReference>
<keyword evidence="1" id="KW-0812">Transmembrane</keyword>
<protein>
    <submittedName>
        <fullName evidence="2">Uncharacterized protein</fullName>
    </submittedName>
</protein>
<evidence type="ECO:0000256" key="1">
    <source>
        <dbReference type="SAM" id="Phobius"/>
    </source>
</evidence>
<gene>
    <name evidence="2" type="ORF">Pan54_43490</name>
</gene>
<evidence type="ECO:0000313" key="3">
    <source>
        <dbReference type="Proteomes" id="UP000316095"/>
    </source>
</evidence>
<keyword evidence="3" id="KW-1185">Reference proteome</keyword>
<keyword evidence="1" id="KW-1133">Transmembrane helix</keyword>
<evidence type="ECO:0000313" key="2">
    <source>
        <dbReference type="EMBL" id="TWT63595.1"/>
    </source>
</evidence>
<accession>A0A5C5XND8</accession>
<proteinExistence type="predicted"/>
<keyword evidence="1" id="KW-0472">Membrane</keyword>
<dbReference type="Proteomes" id="UP000316095">
    <property type="component" value="Unassembled WGS sequence"/>
</dbReference>
<reference evidence="2 3" key="1">
    <citation type="submission" date="2019-02" db="EMBL/GenBank/DDBJ databases">
        <title>Deep-cultivation of Planctomycetes and their phenomic and genomic characterization uncovers novel biology.</title>
        <authorList>
            <person name="Wiegand S."/>
            <person name="Jogler M."/>
            <person name="Boedeker C."/>
            <person name="Pinto D."/>
            <person name="Vollmers J."/>
            <person name="Rivas-Marin E."/>
            <person name="Kohn T."/>
            <person name="Peeters S.H."/>
            <person name="Heuer A."/>
            <person name="Rast P."/>
            <person name="Oberbeckmann S."/>
            <person name="Bunk B."/>
            <person name="Jeske O."/>
            <person name="Meyerdierks A."/>
            <person name="Storesund J.E."/>
            <person name="Kallscheuer N."/>
            <person name="Luecker S."/>
            <person name="Lage O.M."/>
            <person name="Pohl T."/>
            <person name="Merkel B.J."/>
            <person name="Hornburger P."/>
            <person name="Mueller R.-W."/>
            <person name="Bruemmer F."/>
            <person name="Labrenz M."/>
            <person name="Spormann A.M."/>
            <person name="Op Den Camp H."/>
            <person name="Overmann J."/>
            <person name="Amann R."/>
            <person name="Jetten M.S.M."/>
            <person name="Mascher T."/>
            <person name="Medema M.H."/>
            <person name="Devos D.P."/>
            <person name="Kaster A.-K."/>
            <person name="Ovreas L."/>
            <person name="Rohde M."/>
            <person name="Galperin M.Y."/>
            <person name="Jogler C."/>
        </authorList>
    </citation>
    <scope>NUCLEOTIDE SEQUENCE [LARGE SCALE GENOMIC DNA]</scope>
    <source>
        <strain evidence="2 3">Pan54</strain>
    </source>
</reference>
<dbReference type="RefSeq" id="WP_165441892.1">
    <property type="nucleotide sequence ID" value="NZ_SJPG01000001.1"/>
</dbReference>